<evidence type="ECO:0000313" key="3">
    <source>
        <dbReference type="Proteomes" id="UP000198211"/>
    </source>
</evidence>
<reference evidence="3" key="1">
    <citation type="submission" date="2017-03" db="EMBL/GenBank/DDBJ databases">
        <title>Phytopthora megakarya and P. palmivora, two closely related causual agents of cacao black pod achieved similar genome size and gene model numbers by different mechanisms.</title>
        <authorList>
            <person name="Ali S."/>
            <person name="Shao J."/>
            <person name="Larry D.J."/>
            <person name="Kronmiller B."/>
            <person name="Shen D."/>
            <person name="Strem M.D."/>
            <person name="Melnick R.L."/>
            <person name="Guiltinan M.J."/>
            <person name="Tyler B.M."/>
            <person name="Meinhardt L.W."/>
            <person name="Bailey B.A."/>
        </authorList>
    </citation>
    <scope>NUCLEOTIDE SEQUENCE [LARGE SCALE GENOMIC DNA]</scope>
    <source>
        <strain evidence="3">zdho120</strain>
    </source>
</reference>
<gene>
    <name evidence="2" type="ORF">PHMEG_00016835</name>
</gene>
<dbReference type="Proteomes" id="UP000198211">
    <property type="component" value="Unassembled WGS sequence"/>
</dbReference>
<dbReference type="OrthoDB" id="127352at2759"/>
<dbReference type="AlphaFoldDB" id="A0A225VXZ4"/>
<feature type="compositionally biased region" description="Polar residues" evidence="1">
    <location>
        <begin position="13"/>
        <end position="24"/>
    </location>
</feature>
<organism evidence="2 3">
    <name type="scientific">Phytophthora megakarya</name>
    <dbReference type="NCBI Taxonomy" id="4795"/>
    <lineage>
        <taxon>Eukaryota</taxon>
        <taxon>Sar</taxon>
        <taxon>Stramenopiles</taxon>
        <taxon>Oomycota</taxon>
        <taxon>Peronosporomycetes</taxon>
        <taxon>Peronosporales</taxon>
        <taxon>Peronosporaceae</taxon>
        <taxon>Phytophthora</taxon>
    </lineage>
</organism>
<keyword evidence="3" id="KW-1185">Reference proteome</keyword>
<comment type="caution">
    <text evidence="2">The sequence shown here is derived from an EMBL/GenBank/DDBJ whole genome shotgun (WGS) entry which is preliminary data.</text>
</comment>
<dbReference type="EMBL" id="NBNE01002480">
    <property type="protein sequence ID" value="OWZ10326.1"/>
    <property type="molecule type" value="Genomic_DNA"/>
</dbReference>
<feature type="compositionally biased region" description="Low complexity" evidence="1">
    <location>
        <begin position="26"/>
        <end position="36"/>
    </location>
</feature>
<proteinExistence type="predicted"/>
<sequence length="192" mass="21041">MVLPATTTSIDDATVVASETSSHPSAGGPATPTTYGTPTRRARCNRLPSVLSMYVDTLVAFSPVKEEFITQMKKYMGVGCAYLVGRMRCVLMGRHATEVTGVCVLHNVCLCQNVHASDKAYTCCNTTWTCWAKYHRYYLPKKLFSRTGKVRTRSDLYKLKRSLLATENEEDPSAGSKVGVADARSVVCTIAL</sequence>
<name>A0A225VXZ4_9STRA</name>
<feature type="region of interest" description="Disordered" evidence="1">
    <location>
        <begin position="13"/>
        <end position="36"/>
    </location>
</feature>
<evidence type="ECO:0000256" key="1">
    <source>
        <dbReference type="SAM" id="MobiDB-lite"/>
    </source>
</evidence>
<evidence type="ECO:0000313" key="2">
    <source>
        <dbReference type="EMBL" id="OWZ10326.1"/>
    </source>
</evidence>
<protein>
    <submittedName>
        <fullName evidence="2">Uncharacterized protein</fullName>
    </submittedName>
</protein>
<accession>A0A225VXZ4</accession>